<organism evidence="2 3">
    <name type="scientific">Anoxybacteroides tepidamans</name>
    <dbReference type="NCBI Taxonomy" id="265948"/>
    <lineage>
        <taxon>Bacteria</taxon>
        <taxon>Bacillati</taxon>
        <taxon>Bacillota</taxon>
        <taxon>Bacilli</taxon>
        <taxon>Bacillales</taxon>
        <taxon>Anoxybacillaceae</taxon>
        <taxon>Anoxybacteroides</taxon>
    </lineage>
</organism>
<keyword evidence="1" id="KW-1133">Transmembrane helix</keyword>
<feature type="transmembrane region" description="Helical" evidence="1">
    <location>
        <begin position="66"/>
        <end position="83"/>
    </location>
</feature>
<dbReference type="InterPro" id="IPR007313">
    <property type="entry name" value="FxsA"/>
</dbReference>
<sequence>MRIIVALFIIIPVIEIVLFVLSGQLIGVWPTVALIVATGVLGAWLSKRQGLAVIQEAKREFMYGRLPSGAILDGICVLVGGVLLLTPGFLTDIMGLFLLLPTTRTLIKPILARWLKSLFETKTFFYKR</sequence>
<dbReference type="Pfam" id="PF04186">
    <property type="entry name" value="FxsA"/>
    <property type="match status" value="1"/>
</dbReference>
<evidence type="ECO:0000313" key="3">
    <source>
        <dbReference type="Proteomes" id="UP000520011"/>
    </source>
</evidence>
<dbReference type="AlphaFoldDB" id="A0A7W8MUR5"/>
<dbReference type="Proteomes" id="UP000520011">
    <property type="component" value="Unassembled WGS sequence"/>
</dbReference>
<dbReference type="PANTHER" id="PTHR35335">
    <property type="entry name" value="UPF0716 PROTEIN FXSA"/>
    <property type="match status" value="1"/>
</dbReference>
<dbReference type="PANTHER" id="PTHR35335:SF1">
    <property type="entry name" value="UPF0716 PROTEIN FXSA"/>
    <property type="match status" value="1"/>
</dbReference>
<keyword evidence="1" id="KW-0812">Transmembrane</keyword>
<feature type="transmembrane region" description="Helical" evidence="1">
    <location>
        <begin position="5"/>
        <end position="22"/>
    </location>
</feature>
<evidence type="ECO:0000313" key="2">
    <source>
        <dbReference type="EMBL" id="MBB5324509.1"/>
    </source>
</evidence>
<proteinExistence type="predicted"/>
<gene>
    <name evidence="2" type="ORF">HNQ34_001606</name>
</gene>
<accession>A0A7W8MUR5</accession>
<name>A0A7W8MUR5_9BACL</name>
<dbReference type="NCBIfam" id="NF008528">
    <property type="entry name" value="PRK11463.1-2"/>
    <property type="match status" value="1"/>
</dbReference>
<dbReference type="GO" id="GO:0016020">
    <property type="term" value="C:membrane"/>
    <property type="evidence" value="ECO:0007669"/>
    <property type="project" value="InterPro"/>
</dbReference>
<dbReference type="RefSeq" id="WP_183253304.1">
    <property type="nucleotide sequence ID" value="NZ_JACHEP010000006.1"/>
</dbReference>
<comment type="caution">
    <text evidence="2">The sequence shown here is derived from an EMBL/GenBank/DDBJ whole genome shotgun (WGS) entry which is preliminary data.</text>
</comment>
<keyword evidence="3" id="KW-1185">Reference proteome</keyword>
<feature type="transmembrane region" description="Helical" evidence="1">
    <location>
        <begin position="28"/>
        <end position="45"/>
    </location>
</feature>
<feature type="transmembrane region" description="Helical" evidence="1">
    <location>
        <begin position="89"/>
        <end position="107"/>
    </location>
</feature>
<evidence type="ECO:0000256" key="1">
    <source>
        <dbReference type="SAM" id="Phobius"/>
    </source>
</evidence>
<dbReference type="EMBL" id="JACHEP010000006">
    <property type="protein sequence ID" value="MBB5324509.1"/>
    <property type="molecule type" value="Genomic_DNA"/>
</dbReference>
<protein>
    <submittedName>
        <fullName evidence="2">UPF0716 protein FxsA</fullName>
    </submittedName>
</protein>
<reference evidence="2 3" key="1">
    <citation type="submission" date="2020-08" db="EMBL/GenBank/DDBJ databases">
        <title>Genomic Encyclopedia of Type Strains, Phase IV (KMG-IV): sequencing the most valuable type-strain genomes for metagenomic binning, comparative biology and taxonomic classification.</title>
        <authorList>
            <person name="Goeker M."/>
        </authorList>
    </citation>
    <scope>NUCLEOTIDE SEQUENCE [LARGE SCALE GENOMIC DNA]</scope>
    <source>
        <strain evidence="2 3">DSM 16325</strain>
    </source>
</reference>
<keyword evidence="1" id="KW-0472">Membrane</keyword>